<keyword evidence="4 6" id="KW-1133">Transmembrane helix</keyword>
<feature type="transmembrane region" description="Helical" evidence="6">
    <location>
        <begin position="7"/>
        <end position="28"/>
    </location>
</feature>
<reference evidence="7 8" key="1">
    <citation type="submission" date="2020-08" db="EMBL/GenBank/DDBJ databases">
        <title>Genomic Encyclopedia of Type Strains, Phase IV (KMG-IV): sequencing the most valuable type-strain genomes for metagenomic binning, comparative biology and taxonomic classification.</title>
        <authorList>
            <person name="Goeker M."/>
        </authorList>
    </citation>
    <scope>NUCLEOTIDE SEQUENCE [LARGE SCALE GENOMIC DNA]</scope>
    <source>
        <strain evidence="7 8">DSM 19612</strain>
    </source>
</reference>
<evidence type="ECO:0000256" key="2">
    <source>
        <dbReference type="ARBA" id="ARBA00022475"/>
    </source>
</evidence>
<keyword evidence="3 6" id="KW-0812">Transmembrane</keyword>
<protein>
    <submittedName>
        <fullName evidence="7">Uncharacterized membrane-anchored protein YitT (DUF2179 family)</fullName>
    </submittedName>
</protein>
<evidence type="ECO:0000256" key="5">
    <source>
        <dbReference type="ARBA" id="ARBA00023136"/>
    </source>
</evidence>
<dbReference type="PANTHER" id="PTHR33545">
    <property type="entry name" value="UPF0750 MEMBRANE PROTEIN YITT-RELATED"/>
    <property type="match status" value="1"/>
</dbReference>
<sequence length="195" mass="21410">MFIIKKITTILFGSLLLSIGVNFFLIPFQLLDGGMIGMGLIIKYLTGFQTGLAIILLSVPIFTLAWIYNRSYFYNSLHGMLFSSLAIDYLSPLHYPFIAKFQLPAIISSIVGGVFIGLGIGMMLRYKTSTGGTDLLAQLLSKVIKVNLGIIIFVIDAIVIVIGGILISTETLILSIITIIFVGLFTTICTWNLQY</sequence>
<evidence type="ECO:0000313" key="7">
    <source>
        <dbReference type="EMBL" id="MBB6451848.1"/>
    </source>
</evidence>
<keyword evidence="2" id="KW-1003">Cell membrane</keyword>
<name>A0A841Q2X7_9BACI</name>
<feature type="transmembrane region" description="Helical" evidence="6">
    <location>
        <begin position="48"/>
        <end position="68"/>
    </location>
</feature>
<gene>
    <name evidence="7" type="ORF">HNQ94_000269</name>
</gene>
<comment type="subcellular location">
    <subcellularLocation>
        <location evidence="1">Cell membrane</location>
        <topology evidence="1">Multi-pass membrane protein</topology>
    </subcellularLocation>
</comment>
<dbReference type="RefSeq" id="WP_174496444.1">
    <property type="nucleotide sequence ID" value="NZ_CADDWK010000007.1"/>
</dbReference>
<feature type="transmembrane region" description="Helical" evidence="6">
    <location>
        <begin position="173"/>
        <end position="193"/>
    </location>
</feature>
<evidence type="ECO:0000256" key="3">
    <source>
        <dbReference type="ARBA" id="ARBA00022692"/>
    </source>
</evidence>
<dbReference type="InterPro" id="IPR003740">
    <property type="entry name" value="YitT"/>
</dbReference>
<dbReference type="Pfam" id="PF02588">
    <property type="entry name" value="YitT_membrane"/>
    <property type="match status" value="1"/>
</dbReference>
<evidence type="ECO:0000313" key="8">
    <source>
        <dbReference type="Proteomes" id="UP000581688"/>
    </source>
</evidence>
<comment type="caution">
    <text evidence="7">The sequence shown here is derived from an EMBL/GenBank/DDBJ whole genome shotgun (WGS) entry which is preliminary data.</text>
</comment>
<keyword evidence="5 6" id="KW-0472">Membrane</keyword>
<dbReference type="InterPro" id="IPR051461">
    <property type="entry name" value="UPF0750_membrane"/>
</dbReference>
<organism evidence="7 8">
    <name type="scientific">Salirhabdus euzebyi</name>
    <dbReference type="NCBI Taxonomy" id="394506"/>
    <lineage>
        <taxon>Bacteria</taxon>
        <taxon>Bacillati</taxon>
        <taxon>Bacillota</taxon>
        <taxon>Bacilli</taxon>
        <taxon>Bacillales</taxon>
        <taxon>Bacillaceae</taxon>
        <taxon>Salirhabdus</taxon>
    </lineage>
</organism>
<evidence type="ECO:0000256" key="1">
    <source>
        <dbReference type="ARBA" id="ARBA00004651"/>
    </source>
</evidence>
<dbReference type="EMBL" id="JACHGH010000001">
    <property type="protein sequence ID" value="MBB6451848.1"/>
    <property type="molecule type" value="Genomic_DNA"/>
</dbReference>
<feature type="transmembrane region" description="Helical" evidence="6">
    <location>
        <begin position="80"/>
        <end position="99"/>
    </location>
</feature>
<accession>A0A841Q2X7</accession>
<dbReference type="Proteomes" id="UP000581688">
    <property type="component" value="Unassembled WGS sequence"/>
</dbReference>
<keyword evidence="8" id="KW-1185">Reference proteome</keyword>
<feature type="transmembrane region" description="Helical" evidence="6">
    <location>
        <begin position="105"/>
        <end position="126"/>
    </location>
</feature>
<evidence type="ECO:0000256" key="6">
    <source>
        <dbReference type="SAM" id="Phobius"/>
    </source>
</evidence>
<feature type="transmembrane region" description="Helical" evidence="6">
    <location>
        <begin position="146"/>
        <end position="167"/>
    </location>
</feature>
<dbReference type="PANTHER" id="PTHR33545:SF5">
    <property type="entry name" value="UPF0750 MEMBRANE PROTEIN YITT"/>
    <property type="match status" value="1"/>
</dbReference>
<dbReference type="AlphaFoldDB" id="A0A841Q2X7"/>
<evidence type="ECO:0000256" key="4">
    <source>
        <dbReference type="ARBA" id="ARBA00022989"/>
    </source>
</evidence>
<proteinExistence type="predicted"/>
<dbReference type="GO" id="GO:0005886">
    <property type="term" value="C:plasma membrane"/>
    <property type="evidence" value="ECO:0007669"/>
    <property type="project" value="UniProtKB-SubCell"/>
</dbReference>